<dbReference type="AlphaFoldDB" id="A0AAD8V001"/>
<dbReference type="RefSeq" id="XP_060409348.1">
    <property type="nucleotide sequence ID" value="XM_060558926.1"/>
</dbReference>
<gene>
    <name evidence="1" type="ORF">LY79DRAFT_567865</name>
</gene>
<name>A0AAD8V001_9PEZI</name>
<protein>
    <submittedName>
        <fullName evidence="1">Uncharacterized protein</fullName>
    </submittedName>
</protein>
<comment type="caution">
    <text evidence="1">The sequence shown here is derived from an EMBL/GenBank/DDBJ whole genome shotgun (WGS) entry which is preliminary data.</text>
</comment>
<proteinExistence type="predicted"/>
<dbReference type="EMBL" id="JAHLJV010000086">
    <property type="protein sequence ID" value="KAK1573763.1"/>
    <property type="molecule type" value="Genomic_DNA"/>
</dbReference>
<evidence type="ECO:0000313" key="2">
    <source>
        <dbReference type="Proteomes" id="UP001230504"/>
    </source>
</evidence>
<keyword evidence="2" id="KW-1185">Reference proteome</keyword>
<sequence>MCRDGSYSHLTSVIAEERLPPLPARSRSQKHVHRVFDDSRSILLTFFFSVHHEPVCGVAATSSMTHVCPRWRRTRVCRSPPIDSCLRTRRQQPETDFSSTKEMSVTIGMMDLLDFEVSEITLMAKLRPGLTGSAATVNEERLHVTWCRSPMRSNSMTDRHF</sequence>
<dbReference type="Proteomes" id="UP001230504">
    <property type="component" value="Unassembled WGS sequence"/>
</dbReference>
<dbReference type="GeneID" id="85443166"/>
<accession>A0AAD8V001</accession>
<organism evidence="1 2">
    <name type="scientific">Colletotrichum navitas</name>
    <dbReference type="NCBI Taxonomy" id="681940"/>
    <lineage>
        <taxon>Eukaryota</taxon>
        <taxon>Fungi</taxon>
        <taxon>Dikarya</taxon>
        <taxon>Ascomycota</taxon>
        <taxon>Pezizomycotina</taxon>
        <taxon>Sordariomycetes</taxon>
        <taxon>Hypocreomycetidae</taxon>
        <taxon>Glomerellales</taxon>
        <taxon>Glomerellaceae</taxon>
        <taxon>Colletotrichum</taxon>
        <taxon>Colletotrichum graminicola species complex</taxon>
    </lineage>
</organism>
<evidence type="ECO:0000313" key="1">
    <source>
        <dbReference type="EMBL" id="KAK1573763.1"/>
    </source>
</evidence>
<reference evidence="1" key="1">
    <citation type="submission" date="2021-06" db="EMBL/GenBank/DDBJ databases">
        <title>Comparative genomics, transcriptomics and evolutionary studies reveal genomic signatures of adaptation to plant cell wall in hemibiotrophic fungi.</title>
        <authorList>
            <consortium name="DOE Joint Genome Institute"/>
            <person name="Baroncelli R."/>
            <person name="Diaz J.F."/>
            <person name="Benocci T."/>
            <person name="Peng M."/>
            <person name="Battaglia E."/>
            <person name="Haridas S."/>
            <person name="Andreopoulos W."/>
            <person name="Labutti K."/>
            <person name="Pangilinan J."/>
            <person name="Floch G.L."/>
            <person name="Makela M.R."/>
            <person name="Henrissat B."/>
            <person name="Grigoriev I.V."/>
            <person name="Crouch J.A."/>
            <person name="De Vries R.P."/>
            <person name="Sukno S.A."/>
            <person name="Thon M.R."/>
        </authorList>
    </citation>
    <scope>NUCLEOTIDE SEQUENCE</scope>
    <source>
        <strain evidence="1">CBS 125086</strain>
    </source>
</reference>